<dbReference type="Proteomes" id="UP000790709">
    <property type="component" value="Unassembled WGS sequence"/>
</dbReference>
<proteinExistence type="predicted"/>
<gene>
    <name evidence="1" type="ORF">BV22DRAFT_1052645</name>
</gene>
<organism evidence="1 2">
    <name type="scientific">Leucogyrophana mollusca</name>
    <dbReference type="NCBI Taxonomy" id="85980"/>
    <lineage>
        <taxon>Eukaryota</taxon>
        <taxon>Fungi</taxon>
        <taxon>Dikarya</taxon>
        <taxon>Basidiomycota</taxon>
        <taxon>Agaricomycotina</taxon>
        <taxon>Agaricomycetes</taxon>
        <taxon>Agaricomycetidae</taxon>
        <taxon>Boletales</taxon>
        <taxon>Boletales incertae sedis</taxon>
        <taxon>Leucogyrophana</taxon>
    </lineage>
</organism>
<comment type="caution">
    <text evidence="1">The sequence shown here is derived from an EMBL/GenBank/DDBJ whole genome shotgun (WGS) entry which is preliminary data.</text>
</comment>
<dbReference type="EMBL" id="MU267231">
    <property type="protein sequence ID" value="KAH7917151.1"/>
    <property type="molecule type" value="Genomic_DNA"/>
</dbReference>
<accession>A0ACB8AUG6</accession>
<sequence>MNNFTFVNDPTPSLSSKLKQTDNFCGQHAGDVETATQMNSSCCPDTTSDLVSTSAAMHPTADVGSLAYEFYPLVQRRTATWLPPSQTQVLFDQTGSTRRSPVQASFVLPTTVHHGAYFREARDSRLNPKYPDFSSGLLVHPGFSSGSMSGSRISLPLDTSTMSIQPQLHSSPHSAQPPPLSMTQNISSTDLNKAVARTVRGLKEIVAYQCGWVEAGLSCDKHFSSDRNSISLHFKHRHGIGSNHEMFRCMWPGCGMWMRGDSFSRHIQGHVGMTWECSRCGAPILRLDLFGQHLKRSSDCAGAMAYEKHGIRAVVVDVSTRAAGLAADHLIDVLEAIVESDWWRQVPQVSYLVTAALYLQYD</sequence>
<name>A0ACB8AUG6_9AGAM</name>
<keyword evidence="2" id="KW-1185">Reference proteome</keyword>
<reference evidence="1" key="1">
    <citation type="journal article" date="2021" name="New Phytol.">
        <title>Evolutionary innovations through gain and loss of genes in the ectomycorrhizal Boletales.</title>
        <authorList>
            <person name="Wu G."/>
            <person name="Miyauchi S."/>
            <person name="Morin E."/>
            <person name="Kuo A."/>
            <person name="Drula E."/>
            <person name="Varga T."/>
            <person name="Kohler A."/>
            <person name="Feng B."/>
            <person name="Cao Y."/>
            <person name="Lipzen A."/>
            <person name="Daum C."/>
            <person name="Hundley H."/>
            <person name="Pangilinan J."/>
            <person name="Johnson J."/>
            <person name="Barry K."/>
            <person name="LaButti K."/>
            <person name="Ng V."/>
            <person name="Ahrendt S."/>
            <person name="Min B."/>
            <person name="Choi I.G."/>
            <person name="Park H."/>
            <person name="Plett J.M."/>
            <person name="Magnuson J."/>
            <person name="Spatafora J.W."/>
            <person name="Nagy L.G."/>
            <person name="Henrissat B."/>
            <person name="Grigoriev I.V."/>
            <person name="Yang Z.L."/>
            <person name="Xu J."/>
            <person name="Martin F.M."/>
        </authorList>
    </citation>
    <scope>NUCLEOTIDE SEQUENCE</scope>
    <source>
        <strain evidence="1">KUC20120723A-06</strain>
    </source>
</reference>
<protein>
    <submittedName>
        <fullName evidence="1">Uncharacterized protein</fullName>
    </submittedName>
</protein>
<evidence type="ECO:0000313" key="1">
    <source>
        <dbReference type="EMBL" id="KAH7917151.1"/>
    </source>
</evidence>
<evidence type="ECO:0000313" key="2">
    <source>
        <dbReference type="Proteomes" id="UP000790709"/>
    </source>
</evidence>